<keyword evidence="4 8" id="KW-0805">Transcription regulation</keyword>
<comment type="subunit">
    <text evidence="3 8">Component of the Mediator complex.</text>
</comment>
<dbReference type="OrthoDB" id="150687at2759"/>
<evidence type="ECO:0000313" key="11">
    <source>
        <dbReference type="EMBL" id="OQV25281.1"/>
    </source>
</evidence>
<comment type="similarity">
    <text evidence="2 8">Belongs to the Mediator complex subunit 8 family.</text>
</comment>
<evidence type="ECO:0000256" key="3">
    <source>
        <dbReference type="ARBA" id="ARBA00011837"/>
    </source>
</evidence>
<keyword evidence="5 8" id="KW-0010">Activator</keyword>
<dbReference type="GO" id="GO:0070847">
    <property type="term" value="C:core mediator complex"/>
    <property type="evidence" value="ECO:0007669"/>
    <property type="project" value="TreeGrafter"/>
</dbReference>
<dbReference type="Proteomes" id="UP000192578">
    <property type="component" value="Unassembled WGS sequence"/>
</dbReference>
<evidence type="ECO:0000256" key="9">
    <source>
        <dbReference type="SAM" id="Coils"/>
    </source>
</evidence>
<keyword evidence="12" id="KW-1185">Reference proteome</keyword>
<organism evidence="11 12">
    <name type="scientific">Hypsibius exemplaris</name>
    <name type="common">Freshwater tardigrade</name>
    <dbReference type="NCBI Taxonomy" id="2072580"/>
    <lineage>
        <taxon>Eukaryota</taxon>
        <taxon>Metazoa</taxon>
        <taxon>Ecdysozoa</taxon>
        <taxon>Tardigrada</taxon>
        <taxon>Eutardigrada</taxon>
        <taxon>Parachela</taxon>
        <taxon>Hypsibioidea</taxon>
        <taxon>Hypsibiidae</taxon>
        <taxon>Hypsibius</taxon>
    </lineage>
</organism>
<evidence type="ECO:0000256" key="7">
    <source>
        <dbReference type="ARBA" id="ARBA00023242"/>
    </source>
</evidence>
<keyword evidence="9" id="KW-0175">Coiled coil</keyword>
<dbReference type="GO" id="GO:0003712">
    <property type="term" value="F:transcription coregulator activity"/>
    <property type="evidence" value="ECO:0007669"/>
    <property type="project" value="InterPro"/>
</dbReference>
<dbReference type="PANTHER" id="PTHR13074:SF9">
    <property type="entry name" value="MEDIATOR OF RNA POLYMERASE II TRANSCRIPTION SUBUNIT 8"/>
    <property type="match status" value="1"/>
</dbReference>
<comment type="function">
    <text evidence="8">Component of the Mediator complex, a coactivator involved in the regulated transcription of nearly all RNA polymerase II-dependent genes. Mediator functions as a bridge to convey information from gene-specific regulatory proteins to the basal RNA polymerase II transcription machinery. Mediator is recruited to promoters by direct interactions with regulatory proteins and serves as a scaffold for the assembly of a functional preinitiation complex with RNA polymerase II and the general transcription factors.</text>
</comment>
<keyword evidence="6 8" id="KW-0804">Transcription</keyword>
<dbReference type="PANTHER" id="PTHR13074">
    <property type="entry name" value="MEDIATOR OF RNA POLYMERASE II TRANSCRIPTION SUBUNIT 8"/>
    <property type="match status" value="1"/>
</dbReference>
<keyword evidence="7 8" id="KW-0539">Nucleus</keyword>
<dbReference type="GO" id="GO:0016592">
    <property type="term" value="C:mediator complex"/>
    <property type="evidence" value="ECO:0007669"/>
    <property type="project" value="InterPro"/>
</dbReference>
<feature type="compositionally biased region" description="Gly residues" evidence="10">
    <location>
        <begin position="14"/>
        <end position="25"/>
    </location>
</feature>
<evidence type="ECO:0000313" key="12">
    <source>
        <dbReference type="Proteomes" id="UP000192578"/>
    </source>
</evidence>
<evidence type="ECO:0000256" key="4">
    <source>
        <dbReference type="ARBA" id="ARBA00023015"/>
    </source>
</evidence>
<feature type="region of interest" description="Disordered" evidence="10">
    <location>
        <begin position="221"/>
        <end position="248"/>
    </location>
</feature>
<dbReference type="InterPro" id="IPR019364">
    <property type="entry name" value="Mediatior_Med8_fun/met"/>
</dbReference>
<gene>
    <name evidence="8" type="primary">MED8</name>
    <name evidence="11" type="ORF">BV898_00965</name>
</gene>
<comment type="caution">
    <text evidence="11">The sequence shown here is derived from an EMBL/GenBank/DDBJ whole genome shotgun (WGS) entry which is preliminary data.</text>
</comment>
<dbReference type="Gene3D" id="1.20.58.1710">
    <property type="match status" value="1"/>
</dbReference>
<dbReference type="GO" id="GO:0000978">
    <property type="term" value="F:RNA polymerase II cis-regulatory region sequence-specific DNA binding"/>
    <property type="evidence" value="ECO:0007669"/>
    <property type="project" value="TreeGrafter"/>
</dbReference>
<evidence type="ECO:0000256" key="8">
    <source>
        <dbReference type="RuleBase" id="RU364144"/>
    </source>
</evidence>
<name>A0A1W0XD97_HYPEX</name>
<comment type="subcellular location">
    <subcellularLocation>
        <location evidence="1 8">Nucleus</location>
    </subcellularLocation>
</comment>
<protein>
    <recommendedName>
        <fullName evidence="8">Mediator of RNA polymerase II transcription subunit 8</fullName>
    </recommendedName>
    <alternativeName>
        <fullName evidence="8">Mediator complex subunit 8</fullName>
    </alternativeName>
</protein>
<dbReference type="Pfam" id="PF10232">
    <property type="entry name" value="Med8"/>
    <property type="match status" value="1"/>
</dbReference>
<evidence type="ECO:0000256" key="1">
    <source>
        <dbReference type="ARBA" id="ARBA00004123"/>
    </source>
</evidence>
<dbReference type="EMBL" id="MTYJ01000003">
    <property type="protein sequence ID" value="OQV25281.1"/>
    <property type="molecule type" value="Genomic_DNA"/>
</dbReference>
<evidence type="ECO:0000256" key="5">
    <source>
        <dbReference type="ARBA" id="ARBA00023159"/>
    </source>
</evidence>
<dbReference type="GO" id="GO:0006357">
    <property type="term" value="P:regulation of transcription by RNA polymerase II"/>
    <property type="evidence" value="ECO:0007669"/>
    <property type="project" value="InterPro"/>
</dbReference>
<proteinExistence type="inferred from homology"/>
<evidence type="ECO:0000256" key="6">
    <source>
        <dbReference type="ARBA" id="ARBA00023163"/>
    </source>
</evidence>
<feature type="region of interest" description="Disordered" evidence="10">
    <location>
        <begin position="1"/>
        <end position="29"/>
    </location>
</feature>
<sequence>MQRPAVPAAALTTGPGGIASNGPGGTNLRPPADPGIELLLSSISNIKANISALLQYIETQPDSLSWPAILDRFNVIMSQIVVLSSQMKNDRLPDLRKLTVVPFLVSPDPDSTVERITEGRMATVNHENVPNYLRTKLDPEVENRFEAAYLRIPLPNTPAETLQKQDKQIQNLNKVVNTLIEQFQTAQNDWDSKTAKAKLPPTSDPNDTILLLAAVTAGKNFPSQMQHGGPKFPGFPQGNSGPQIGAPR</sequence>
<evidence type="ECO:0000256" key="2">
    <source>
        <dbReference type="ARBA" id="ARBA00005716"/>
    </source>
</evidence>
<feature type="coiled-coil region" evidence="9">
    <location>
        <begin position="162"/>
        <end position="189"/>
    </location>
</feature>
<dbReference type="AlphaFoldDB" id="A0A1W0XD97"/>
<reference evidence="12" key="1">
    <citation type="submission" date="2017-01" db="EMBL/GenBank/DDBJ databases">
        <title>Comparative genomics of anhydrobiosis in the tardigrade Hypsibius dujardini.</title>
        <authorList>
            <person name="Yoshida Y."/>
            <person name="Koutsovoulos G."/>
            <person name="Laetsch D."/>
            <person name="Stevens L."/>
            <person name="Kumar S."/>
            <person name="Horikawa D."/>
            <person name="Ishino K."/>
            <person name="Komine S."/>
            <person name="Tomita M."/>
            <person name="Blaxter M."/>
            <person name="Arakawa K."/>
        </authorList>
    </citation>
    <scope>NUCLEOTIDE SEQUENCE [LARGE SCALE GENOMIC DNA]</scope>
    <source>
        <strain evidence="12">Z151</strain>
    </source>
</reference>
<evidence type="ECO:0000256" key="10">
    <source>
        <dbReference type="SAM" id="MobiDB-lite"/>
    </source>
</evidence>
<accession>A0A1W0XD97</accession>